<accession>A0A7S3K3L0</accession>
<feature type="compositionally biased region" description="Low complexity" evidence="1">
    <location>
        <begin position="116"/>
        <end position="129"/>
    </location>
</feature>
<organism evidence="2">
    <name type="scientific">Aureoumbra lagunensis</name>
    <dbReference type="NCBI Taxonomy" id="44058"/>
    <lineage>
        <taxon>Eukaryota</taxon>
        <taxon>Sar</taxon>
        <taxon>Stramenopiles</taxon>
        <taxon>Ochrophyta</taxon>
        <taxon>Pelagophyceae</taxon>
        <taxon>Pelagomonadales</taxon>
        <taxon>Aureoumbra</taxon>
    </lineage>
</organism>
<sequence>MEGDGDETVHQDNDQEQRQLAQEQQQEIQKLVQQKQQQQLAEHQQQQHIIQQQQFQQQQIAHWQQHQKEAITTSIQYEQAQKKQRVEYPPPLEQEQQSANDIYKRQQVVLEAQIEIPQQQQMPQPQPEQSKVRAVSGRAKKGRTKNTIKSRLTSPTEDDLRIPPSYVEVRVIPHYGKYERVVIGEAGMQMFDKIEDIGRRDGTKHIAQYLGTIIPLCLDEATALLVGTYHALESWLGEDEYRAQAISVIAHLDDCVARCLANHFQNVSEAKNTTAKSEKEPEKLSDYHALRQLDHMTVQINSKLNKSLMNKTMRASQVIKDPHLFTDLPRKKRPPPVHIKKQIAAMTSRMPDQGSIQPHAQWSQLRPQYGSFPTIQSARATTSIANNIIAGGNYPAQSPQVPLQIPPLVILPNGQEKGGLSKKPQTKQPRTKRPTTKKAGTKFEQDDKGQSHQQQQSSPQEVIREQPLAYVACMHGTLLESMVNEAAFWIGDKISQKPANMNTISEDAIRRLLYHIRLEDMESACIELDDNMCHEDLRILFSIPEKEGRKLYEWKVEWYDFEAPTNQVYPALVGRFCCKPFAEDPPFFNKLHRSSRKATDVAANHSERSKFSRQFMTAANTPRAGWQLKWIQGLKSKAEAWRKSAGLKTKDLDWDDVARAVCAGVGIMARDHPKNQGSWILKRTILRLQREFTHTMMIPSVLGGIGAKSQTKHVQSSTGKGGAPSTTNAQIGESTVLEIAQDSKDDHIVVNREISLIDISSPIDQPSTPLNTEDSIMIQQTEQIDDDEAIVSKSELYLEECEKLRRYRGGCSSNDAYFESLRNDTSWTRRHDRTEYYVVCAQQYLQQETQQRFLNATVAATGQQPSSTRIPTPGNKAPRNLIPPPTAREEYRAIGASASHFPLDLLPRIAQTQ</sequence>
<dbReference type="EMBL" id="HBIJ01019281">
    <property type="protein sequence ID" value="CAE0371858.1"/>
    <property type="molecule type" value="Transcribed_RNA"/>
</dbReference>
<feature type="region of interest" description="Disordered" evidence="1">
    <location>
        <begin position="410"/>
        <end position="462"/>
    </location>
</feature>
<protein>
    <submittedName>
        <fullName evidence="2">Uncharacterized protein</fullName>
    </submittedName>
</protein>
<feature type="compositionally biased region" description="Basic residues" evidence="1">
    <location>
        <begin position="429"/>
        <end position="440"/>
    </location>
</feature>
<feature type="region of interest" description="Disordered" evidence="1">
    <location>
        <begin position="860"/>
        <end position="879"/>
    </location>
</feature>
<feature type="compositionally biased region" description="Basic and acidic residues" evidence="1">
    <location>
        <begin position="441"/>
        <end position="450"/>
    </location>
</feature>
<feature type="compositionally biased region" description="Low complexity" evidence="1">
    <location>
        <begin position="451"/>
        <end position="460"/>
    </location>
</feature>
<feature type="compositionally biased region" description="Basic and acidic residues" evidence="1">
    <location>
        <begin position="7"/>
        <end position="17"/>
    </location>
</feature>
<proteinExistence type="predicted"/>
<feature type="region of interest" description="Disordered" evidence="1">
    <location>
        <begin position="1"/>
        <end position="24"/>
    </location>
</feature>
<name>A0A7S3K3L0_9STRA</name>
<evidence type="ECO:0000313" key="2">
    <source>
        <dbReference type="EMBL" id="CAE0371858.1"/>
    </source>
</evidence>
<feature type="compositionally biased region" description="Polar residues" evidence="1">
    <location>
        <begin position="860"/>
        <end position="870"/>
    </location>
</feature>
<dbReference type="AlphaFoldDB" id="A0A7S3K3L0"/>
<feature type="region of interest" description="Disordered" evidence="1">
    <location>
        <begin position="116"/>
        <end position="145"/>
    </location>
</feature>
<reference evidence="2" key="1">
    <citation type="submission" date="2021-01" db="EMBL/GenBank/DDBJ databases">
        <authorList>
            <person name="Corre E."/>
            <person name="Pelletier E."/>
            <person name="Niang G."/>
            <person name="Scheremetjew M."/>
            <person name="Finn R."/>
            <person name="Kale V."/>
            <person name="Holt S."/>
            <person name="Cochrane G."/>
            <person name="Meng A."/>
            <person name="Brown T."/>
            <person name="Cohen L."/>
        </authorList>
    </citation>
    <scope>NUCLEOTIDE SEQUENCE</scope>
    <source>
        <strain evidence="2">CCMP1510</strain>
    </source>
</reference>
<gene>
    <name evidence="2" type="ORF">ALAG00032_LOCUS12640</name>
</gene>
<evidence type="ECO:0000256" key="1">
    <source>
        <dbReference type="SAM" id="MobiDB-lite"/>
    </source>
</evidence>